<dbReference type="GO" id="GO:0016787">
    <property type="term" value="F:hydrolase activity"/>
    <property type="evidence" value="ECO:0007669"/>
    <property type="project" value="UniProtKB-KW"/>
</dbReference>
<keyword evidence="1" id="KW-0378">Hydrolase</keyword>
<accession>A0A834WDS6</accession>
<reference evidence="1" key="1">
    <citation type="submission" date="2020-09" db="EMBL/GenBank/DDBJ databases">
        <title>Genome-Enabled Discovery of Anthraquinone Biosynthesis in Senna tora.</title>
        <authorList>
            <person name="Kang S.-H."/>
            <person name="Pandey R.P."/>
            <person name="Lee C.-M."/>
            <person name="Sim J.-S."/>
            <person name="Jeong J.-T."/>
            <person name="Choi B.-S."/>
            <person name="Jung M."/>
            <person name="Ginzburg D."/>
            <person name="Zhao K."/>
            <person name="Won S.Y."/>
            <person name="Oh T.-J."/>
            <person name="Yu Y."/>
            <person name="Kim N.-H."/>
            <person name="Lee O.R."/>
            <person name="Lee T.-H."/>
            <person name="Bashyal P."/>
            <person name="Kim T.-S."/>
            <person name="Lee W.-H."/>
            <person name="Kawkins C."/>
            <person name="Kim C.-K."/>
            <person name="Kim J.S."/>
            <person name="Ahn B.O."/>
            <person name="Rhee S.Y."/>
            <person name="Sohng J.K."/>
        </authorList>
    </citation>
    <scope>NUCLEOTIDE SEQUENCE</scope>
    <source>
        <tissue evidence="1">Leaf</tissue>
    </source>
</reference>
<keyword evidence="2" id="KW-1185">Reference proteome</keyword>
<dbReference type="EMBL" id="JAAIUW010000008">
    <property type="protein sequence ID" value="KAF7818842.1"/>
    <property type="molecule type" value="Genomic_DNA"/>
</dbReference>
<name>A0A834WDS6_9FABA</name>
<sequence>MKLHLKFTTGGGAWDDSEPCVQKWLVEEIQKERERDESVMFGMQVNVEAIYYGDTWVSDVEMSPHCEGLKVQFVPHKGSARLTQPNRNFTVPIGWKPFSLF</sequence>
<dbReference type="Proteomes" id="UP000634136">
    <property type="component" value="Unassembled WGS sequence"/>
</dbReference>
<gene>
    <name evidence="1" type="ORF">G2W53_024297</name>
</gene>
<protein>
    <submittedName>
        <fullName evidence="1">GTP cyclohydrolase I</fullName>
    </submittedName>
</protein>
<organism evidence="1 2">
    <name type="scientific">Senna tora</name>
    <dbReference type="NCBI Taxonomy" id="362788"/>
    <lineage>
        <taxon>Eukaryota</taxon>
        <taxon>Viridiplantae</taxon>
        <taxon>Streptophyta</taxon>
        <taxon>Embryophyta</taxon>
        <taxon>Tracheophyta</taxon>
        <taxon>Spermatophyta</taxon>
        <taxon>Magnoliopsida</taxon>
        <taxon>eudicotyledons</taxon>
        <taxon>Gunneridae</taxon>
        <taxon>Pentapetalae</taxon>
        <taxon>rosids</taxon>
        <taxon>fabids</taxon>
        <taxon>Fabales</taxon>
        <taxon>Fabaceae</taxon>
        <taxon>Caesalpinioideae</taxon>
        <taxon>Cassia clade</taxon>
        <taxon>Senna</taxon>
    </lineage>
</organism>
<comment type="caution">
    <text evidence="1">The sequence shown here is derived from an EMBL/GenBank/DDBJ whole genome shotgun (WGS) entry which is preliminary data.</text>
</comment>
<dbReference type="OrthoDB" id="1708017at2759"/>
<evidence type="ECO:0000313" key="2">
    <source>
        <dbReference type="Proteomes" id="UP000634136"/>
    </source>
</evidence>
<evidence type="ECO:0000313" key="1">
    <source>
        <dbReference type="EMBL" id="KAF7818842.1"/>
    </source>
</evidence>
<dbReference type="AlphaFoldDB" id="A0A834WDS6"/>
<proteinExistence type="predicted"/>